<dbReference type="STRING" id="661399.AQJ67_06715"/>
<dbReference type="Proteomes" id="UP000053429">
    <property type="component" value="Unassembled WGS sequence"/>
</dbReference>
<keyword evidence="2" id="KW-1185">Reference proteome</keyword>
<protein>
    <submittedName>
        <fullName evidence="1">Uncharacterized protein</fullName>
    </submittedName>
</protein>
<gene>
    <name evidence="1" type="ORF">AQJ67_06715</name>
</gene>
<dbReference type="EMBL" id="LMWY01000005">
    <property type="protein sequence ID" value="KUO05083.1"/>
    <property type="molecule type" value="Genomic_DNA"/>
</dbReference>
<dbReference type="AlphaFoldDB" id="A0A101U6E2"/>
<proteinExistence type="predicted"/>
<evidence type="ECO:0000313" key="2">
    <source>
        <dbReference type="Proteomes" id="UP000053429"/>
    </source>
</evidence>
<accession>A0A101U6E2</accession>
<comment type="caution">
    <text evidence="1">The sequence shown here is derived from an EMBL/GenBank/DDBJ whole genome shotgun (WGS) entry which is preliminary data.</text>
</comment>
<name>A0A101U6E2_9ACTN</name>
<organism evidence="1 2">
    <name type="scientific">Streptomyces caeruleatus</name>
    <dbReference type="NCBI Taxonomy" id="661399"/>
    <lineage>
        <taxon>Bacteria</taxon>
        <taxon>Bacillati</taxon>
        <taxon>Actinomycetota</taxon>
        <taxon>Actinomycetes</taxon>
        <taxon>Kitasatosporales</taxon>
        <taxon>Streptomycetaceae</taxon>
        <taxon>Streptomyces</taxon>
    </lineage>
</organism>
<sequence length="385" mass="40271">MLDLTGDPRAAAPLAFDSKAAHVLPTGPKGNPTIALYGRAAWLSHASGVTVYDLATGRAVSTLTTRNTPMYDLPAPGELSKKQAELVRERVSFPVPVRIGGVPAVLTVVPVRLAKTGTGKAQAGFEVIAARADDGKLIWRLPVDIYGDPAGKLGALQVSVGDGVATVTWTEDGYPTGTFALALDEPRTLWQRAGFWKVGGSGDAVLGFREEPDENYSLAGVAAADGRDLWVKEVPAGALWAIASNGAPLAKLDDDSEQSRLIEIATGDFALSKRGGLTKGMDCEHDDEGTVQLCASKKDGAVAVNDAGEVLWRRAAGAGPGEWSGTLEAEFKDLFYVKGKEGAFVVDGRTGRTVSADAGVVPDRVSAYAALVYTDNGAAVHLAER</sequence>
<reference evidence="1 2" key="1">
    <citation type="submission" date="2015-10" db="EMBL/GenBank/DDBJ databases">
        <title>Draft genome sequence of Streptomyces caeruleatus NRRL B-24802, type strain for the species Streptomyces caeruleatus.</title>
        <authorList>
            <person name="Ruckert C."/>
            <person name="Winkler A."/>
            <person name="Kalinowski J."/>
            <person name="Kampfer P."/>
            <person name="Glaeser S."/>
        </authorList>
    </citation>
    <scope>NUCLEOTIDE SEQUENCE [LARGE SCALE GENOMIC DNA]</scope>
    <source>
        <strain evidence="1 2">NRRL B-24802</strain>
    </source>
</reference>
<evidence type="ECO:0000313" key="1">
    <source>
        <dbReference type="EMBL" id="KUO05083.1"/>
    </source>
</evidence>